<dbReference type="GO" id="GO:0005506">
    <property type="term" value="F:iron ion binding"/>
    <property type="evidence" value="ECO:0007669"/>
    <property type="project" value="InterPro"/>
</dbReference>
<feature type="transmembrane region" description="Helical" evidence="7">
    <location>
        <begin position="31"/>
        <end position="53"/>
    </location>
</feature>
<dbReference type="PANTHER" id="PTHR47950:SF48">
    <property type="entry name" value="CYTOCHROME P450 FAMILY PROTEIN, EXPRESSED"/>
    <property type="match status" value="1"/>
</dbReference>
<dbReference type="FunFam" id="1.10.630.10:FF:000007">
    <property type="entry name" value="Cytochrome P450 76C4"/>
    <property type="match status" value="1"/>
</dbReference>
<dbReference type="InterPro" id="IPR001128">
    <property type="entry name" value="Cyt_P450"/>
</dbReference>
<keyword evidence="3 6" id="KW-0560">Oxidoreductase</keyword>
<keyword evidence="7" id="KW-0472">Membrane</keyword>
<keyword evidence="2 5" id="KW-0479">Metal-binding</keyword>
<keyword evidence="7" id="KW-1133">Transmembrane helix</keyword>
<dbReference type="AlphaFoldDB" id="A0A396JM90"/>
<protein>
    <submittedName>
        <fullName evidence="8">Putative geraniol 8-hydroxylase</fullName>
        <ecNumber evidence="8">1.14.14.83</ecNumber>
    </submittedName>
</protein>
<dbReference type="GO" id="GO:0102811">
    <property type="term" value="F:geraniol 10-hydroxylase activity"/>
    <property type="evidence" value="ECO:0007669"/>
    <property type="project" value="UniProtKB-EC"/>
</dbReference>
<dbReference type="SUPFAM" id="SSF48264">
    <property type="entry name" value="Cytochrome P450"/>
    <property type="match status" value="1"/>
</dbReference>
<organism evidence="8 9">
    <name type="scientific">Medicago truncatula</name>
    <name type="common">Barrel medic</name>
    <name type="synonym">Medicago tribuloides</name>
    <dbReference type="NCBI Taxonomy" id="3880"/>
    <lineage>
        <taxon>Eukaryota</taxon>
        <taxon>Viridiplantae</taxon>
        <taxon>Streptophyta</taxon>
        <taxon>Embryophyta</taxon>
        <taxon>Tracheophyta</taxon>
        <taxon>Spermatophyta</taxon>
        <taxon>Magnoliopsida</taxon>
        <taxon>eudicotyledons</taxon>
        <taxon>Gunneridae</taxon>
        <taxon>Pentapetalae</taxon>
        <taxon>rosids</taxon>
        <taxon>fabids</taxon>
        <taxon>Fabales</taxon>
        <taxon>Fabaceae</taxon>
        <taxon>Papilionoideae</taxon>
        <taxon>50 kb inversion clade</taxon>
        <taxon>NPAAA clade</taxon>
        <taxon>Hologalegina</taxon>
        <taxon>IRL clade</taxon>
        <taxon>Trifolieae</taxon>
        <taxon>Medicago</taxon>
    </lineage>
</organism>
<sequence length="516" mass="58437">MSLYKSISSMYYQAYQNIISSLGYSNMNPEMYFATTMLILFLTYISISLISLIGRTKKQKYNLPPGPSLLTIMRNVFELGKKPQYSLAKFSKIYGPIMHLKLGQITTIVISSPDIAQEVFQTHDLSISDRTIPQAVAVLGHEHFSLPFMPMSNLWRDLRKICKNNLFSNKTLDASNELRCKKLQELLCDIDRSSLVGEAVDVEKAAFKTLLNVLSNTFFSMDFVNSAGETDEYKDIVESLMTAIGTPNLVDFFPILRMFDPQGIRGISATYAEKLLQIFDSYITKRLELRNEENYVTNGDMLDNLLNISQENGQMMDTTKIQHLFLDLFVAGTDTTSYAIERGMAELVHNPHAMLKAKEELKQIIGIGNPIEESDITRLPYLQAVVKETLRMHPSAPLLLPKKARVDVKIHGYTIPQGAQVVINEWAIGRNPNIWDNPNSFLPERFLGSEINFNGQNFQLTPFGGGRRICPGMPLATKMIHMMLGSLINFFDWKLENGDRDINQPLRAIPVRVNKV</sequence>
<accession>A0A396JM90</accession>
<dbReference type="PRINTS" id="PR00463">
    <property type="entry name" value="EP450I"/>
</dbReference>
<dbReference type="Proteomes" id="UP000265566">
    <property type="component" value="Chromosome 1"/>
</dbReference>
<comment type="cofactor">
    <cofactor evidence="5">
        <name>heme</name>
        <dbReference type="ChEBI" id="CHEBI:30413"/>
    </cofactor>
</comment>
<evidence type="ECO:0000256" key="3">
    <source>
        <dbReference type="ARBA" id="ARBA00023002"/>
    </source>
</evidence>
<evidence type="ECO:0000256" key="6">
    <source>
        <dbReference type="RuleBase" id="RU000461"/>
    </source>
</evidence>
<dbReference type="InterPro" id="IPR036396">
    <property type="entry name" value="Cyt_P450_sf"/>
</dbReference>
<name>A0A396JM90_MEDTR</name>
<gene>
    <name evidence="8" type="ORF">MtrunA17_Chr1g0176831</name>
</gene>
<dbReference type="InterPro" id="IPR002401">
    <property type="entry name" value="Cyt_P450_E_grp-I"/>
</dbReference>
<keyword evidence="4 5" id="KW-0408">Iron</keyword>
<dbReference type="PRINTS" id="PR00385">
    <property type="entry name" value="P450"/>
</dbReference>
<evidence type="ECO:0000256" key="4">
    <source>
        <dbReference type="ARBA" id="ARBA00023004"/>
    </source>
</evidence>
<evidence type="ECO:0000256" key="5">
    <source>
        <dbReference type="PIRSR" id="PIRSR602401-1"/>
    </source>
</evidence>
<evidence type="ECO:0000313" key="8">
    <source>
        <dbReference type="EMBL" id="RHN79389.1"/>
    </source>
</evidence>
<dbReference type="Gramene" id="rna3175">
    <property type="protein sequence ID" value="RHN79389.1"/>
    <property type="gene ID" value="gene3175"/>
</dbReference>
<proteinExistence type="inferred from homology"/>
<comment type="similarity">
    <text evidence="1 6">Belongs to the cytochrome P450 family.</text>
</comment>
<reference evidence="9" key="1">
    <citation type="journal article" date="2018" name="Nat. Plants">
        <title>Whole-genome landscape of Medicago truncatula symbiotic genes.</title>
        <authorList>
            <person name="Pecrix Y."/>
            <person name="Staton S.E."/>
            <person name="Sallet E."/>
            <person name="Lelandais-Briere C."/>
            <person name="Moreau S."/>
            <person name="Carrere S."/>
            <person name="Blein T."/>
            <person name="Jardinaud M.F."/>
            <person name="Latrasse D."/>
            <person name="Zouine M."/>
            <person name="Zahm M."/>
            <person name="Kreplak J."/>
            <person name="Mayjonade B."/>
            <person name="Satge C."/>
            <person name="Perez M."/>
            <person name="Cauet S."/>
            <person name="Marande W."/>
            <person name="Chantry-Darmon C."/>
            <person name="Lopez-Roques C."/>
            <person name="Bouchez O."/>
            <person name="Berard A."/>
            <person name="Debelle F."/>
            <person name="Munos S."/>
            <person name="Bendahmane A."/>
            <person name="Berges H."/>
            <person name="Niebel A."/>
            <person name="Buitink J."/>
            <person name="Frugier F."/>
            <person name="Benhamed M."/>
            <person name="Crespi M."/>
            <person name="Gouzy J."/>
            <person name="Gamas P."/>
        </authorList>
    </citation>
    <scope>NUCLEOTIDE SEQUENCE [LARGE SCALE GENOMIC DNA]</scope>
    <source>
        <strain evidence="9">cv. Jemalong A17</strain>
    </source>
</reference>
<keyword evidence="7" id="KW-0812">Transmembrane</keyword>
<evidence type="ECO:0000313" key="9">
    <source>
        <dbReference type="Proteomes" id="UP000265566"/>
    </source>
</evidence>
<evidence type="ECO:0000256" key="2">
    <source>
        <dbReference type="ARBA" id="ARBA00022723"/>
    </source>
</evidence>
<dbReference type="GO" id="GO:0020037">
    <property type="term" value="F:heme binding"/>
    <property type="evidence" value="ECO:0007669"/>
    <property type="project" value="InterPro"/>
</dbReference>
<dbReference type="EC" id="1.14.14.83" evidence="8"/>
<evidence type="ECO:0000256" key="7">
    <source>
        <dbReference type="SAM" id="Phobius"/>
    </source>
</evidence>
<dbReference type="Gene3D" id="1.10.630.10">
    <property type="entry name" value="Cytochrome P450"/>
    <property type="match status" value="1"/>
</dbReference>
<dbReference type="PROSITE" id="PS00086">
    <property type="entry name" value="CYTOCHROME_P450"/>
    <property type="match status" value="1"/>
</dbReference>
<feature type="binding site" description="axial binding residue" evidence="5">
    <location>
        <position position="470"/>
    </location>
    <ligand>
        <name>heme</name>
        <dbReference type="ChEBI" id="CHEBI:30413"/>
    </ligand>
    <ligandPart>
        <name>Fe</name>
        <dbReference type="ChEBI" id="CHEBI:18248"/>
    </ligandPart>
</feature>
<dbReference type="EMBL" id="PSQE01000001">
    <property type="protein sequence ID" value="RHN79389.1"/>
    <property type="molecule type" value="Genomic_DNA"/>
</dbReference>
<keyword evidence="6" id="KW-0503">Monooxygenase</keyword>
<keyword evidence="5 6" id="KW-0349">Heme</keyword>
<comment type="caution">
    <text evidence="8">The sequence shown here is derived from an EMBL/GenBank/DDBJ whole genome shotgun (WGS) entry which is preliminary data.</text>
</comment>
<dbReference type="Pfam" id="PF00067">
    <property type="entry name" value="p450"/>
    <property type="match status" value="1"/>
</dbReference>
<dbReference type="InterPro" id="IPR017972">
    <property type="entry name" value="Cyt_P450_CS"/>
</dbReference>
<dbReference type="PANTHER" id="PTHR47950">
    <property type="entry name" value="CYTOCHROME P450, FAMILY 76, SUBFAMILY C, POLYPEPTIDE 5-RELATED"/>
    <property type="match status" value="1"/>
</dbReference>
<dbReference type="CDD" id="cd11073">
    <property type="entry name" value="CYP76-like"/>
    <property type="match status" value="1"/>
</dbReference>
<evidence type="ECO:0000256" key="1">
    <source>
        <dbReference type="ARBA" id="ARBA00010617"/>
    </source>
</evidence>